<name>A0A0X8HTE1_9SACH</name>
<keyword evidence="5 7" id="KW-1133">Transmembrane helix</keyword>
<keyword evidence="4 7" id="KW-0812">Transmembrane</keyword>
<feature type="domain" description="CSC1/OSCA1-like N-terminal transmembrane" evidence="9">
    <location>
        <begin position="40"/>
        <end position="204"/>
    </location>
</feature>
<feature type="transmembrane region" description="Helical" evidence="7">
    <location>
        <begin position="719"/>
        <end position="737"/>
    </location>
</feature>
<evidence type="ECO:0000256" key="2">
    <source>
        <dbReference type="ARBA" id="ARBA00007779"/>
    </source>
</evidence>
<evidence type="ECO:0000313" key="11">
    <source>
        <dbReference type="EMBL" id="AMD21117.1"/>
    </source>
</evidence>
<evidence type="ECO:0000256" key="4">
    <source>
        <dbReference type="ARBA" id="ARBA00022692"/>
    </source>
</evidence>
<keyword evidence="3" id="KW-0813">Transport</keyword>
<dbReference type="InterPro" id="IPR003864">
    <property type="entry name" value="CSC1/OSCA1-like_7TM"/>
</dbReference>
<dbReference type="Pfam" id="PF02714">
    <property type="entry name" value="RSN1_7TM"/>
    <property type="match status" value="1"/>
</dbReference>
<evidence type="ECO:0000256" key="6">
    <source>
        <dbReference type="ARBA" id="ARBA00023136"/>
    </source>
</evidence>
<gene>
    <name evidence="11" type="ORF">AW171_hschr53050</name>
</gene>
<dbReference type="Pfam" id="PF14703">
    <property type="entry name" value="PHM7_cyt"/>
    <property type="match status" value="1"/>
</dbReference>
<dbReference type="Proteomes" id="UP000243052">
    <property type="component" value="Chromosome v"/>
</dbReference>
<evidence type="ECO:0000259" key="8">
    <source>
        <dbReference type="Pfam" id="PF02714"/>
    </source>
</evidence>
<comment type="subcellular location">
    <subcellularLocation>
        <location evidence="1">Membrane</location>
        <topology evidence="1">Multi-pass membrane protein</topology>
    </subcellularLocation>
</comment>
<feature type="transmembrane region" description="Helical" evidence="7">
    <location>
        <begin position="123"/>
        <end position="140"/>
    </location>
</feature>
<keyword evidence="12" id="KW-1185">Reference proteome</keyword>
<feature type="transmembrane region" description="Helical" evidence="7">
    <location>
        <begin position="655"/>
        <end position="671"/>
    </location>
</feature>
<accession>A0A0X8HTE1</accession>
<dbReference type="RefSeq" id="XP_017988113.1">
    <property type="nucleotide sequence ID" value="XM_018132606.1"/>
</dbReference>
<dbReference type="GO" id="GO:0005227">
    <property type="term" value="F:calcium-activated cation channel activity"/>
    <property type="evidence" value="ECO:0007669"/>
    <property type="project" value="InterPro"/>
</dbReference>
<dbReference type="Pfam" id="PF13967">
    <property type="entry name" value="RSN1_TM"/>
    <property type="match status" value="1"/>
</dbReference>
<evidence type="ECO:0000256" key="7">
    <source>
        <dbReference type="SAM" id="Phobius"/>
    </source>
</evidence>
<feature type="transmembrane region" description="Helical" evidence="7">
    <location>
        <begin position="629"/>
        <end position="649"/>
    </location>
</feature>
<dbReference type="AlphaFoldDB" id="A0A0X8HTE1"/>
<dbReference type="GO" id="GO:0005886">
    <property type="term" value="C:plasma membrane"/>
    <property type="evidence" value="ECO:0007669"/>
    <property type="project" value="TreeGrafter"/>
</dbReference>
<dbReference type="GeneID" id="28724393"/>
<feature type="transmembrane region" description="Helical" evidence="7">
    <location>
        <begin position="692"/>
        <end position="713"/>
    </location>
</feature>
<evidence type="ECO:0000259" key="10">
    <source>
        <dbReference type="Pfam" id="PF14703"/>
    </source>
</evidence>
<feature type="transmembrane region" description="Helical" evidence="7">
    <location>
        <begin position="493"/>
        <end position="517"/>
    </location>
</feature>
<dbReference type="PANTHER" id="PTHR13018:SF5">
    <property type="entry name" value="RE44586P"/>
    <property type="match status" value="1"/>
</dbReference>
<evidence type="ECO:0000256" key="5">
    <source>
        <dbReference type="ARBA" id="ARBA00022989"/>
    </source>
</evidence>
<dbReference type="EMBL" id="CP014245">
    <property type="protein sequence ID" value="AMD21117.1"/>
    <property type="molecule type" value="Genomic_DNA"/>
</dbReference>
<keyword evidence="6 7" id="KW-0472">Membrane</keyword>
<evidence type="ECO:0000313" key="12">
    <source>
        <dbReference type="Proteomes" id="UP000243052"/>
    </source>
</evidence>
<feature type="transmembrane region" description="Helical" evidence="7">
    <location>
        <begin position="444"/>
        <end position="468"/>
    </location>
</feature>
<dbReference type="OrthoDB" id="1689567at2759"/>
<proteinExistence type="inferred from homology"/>
<evidence type="ECO:0000259" key="9">
    <source>
        <dbReference type="Pfam" id="PF13967"/>
    </source>
</evidence>
<feature type="domain" description="CSC1/OSCA1-like 7TM region" evidence="8">
    <location>
        <begin position="443"/>
        <end position="712"/>
    </location>
</feature>
<evidence type="ECO:0000256" key="1">
    <source>
        <dbReference type="ARBA" id="ARBA00004141"/>
    </source>
</evidence>
<feature type="transmembrane region" description="Helical" evidence="7">
    <location>
        <begin position="538"/>
        <end position="561"/>
    </location>
</feature>
<feature type="domain" description="CSC1/OSCA1-like cytosolic" evidence="10">
    <location>
        <begin position="225"/>
        <end position="431"/>
    </location>
</feature>
<evidence type="ECO:0000256" key="3">
    <source>
        <dbReference type="ARBA" id="ARBA00022448"/>
    </source>
</evidence>
<dbReference type="InterPro" id="IPR045122">
    <property type="entry name" value="Csc1-like"/>
</dbReference>
<organism evidence="11 12">
    <name type="scientific">Eremothecium sinecaudum</name>
    <dbReference type="NCBI Taxonomy" id="45286"/>
    <lineage>
        <taxon>Eukaryota</taxon>
        <taxon>Fungi</taxon>
        <taxon>Dikarya</taxon>
        <taxon>Ascomycota</taxon>
        <taxon>Saccharomycotina</taxon>
        <taxon>Saccharomycetes</taxon>
        <taxon>Saccharomycetales</taxon>
        <taxon>Saccharomycetaceae</taxon>
        <taxon>Eremothecium</taxon>
    </lineage>
</organism>
<dbReference type="PANTHER" id="PTHR13018">
    <property type="entry name" value="PROBABLE MEMBRANE PROTEIN DUF221-RELATED"/>
    <property type="match status" value="1"/>
</dbReference>
<sequence>MLSELWEVSSTLIFTGDNSLVKYQYRNDTDDFRKPTARVVTTQLMIASALGLFAFISFSVMLRKFPRLYASRKYKAPNLPSWNEKSLFGWLPVLYNITDDQVLEFAGLDAFVLLGFFKMSIKLLSIYCFISMTIISPIRYKFTGRYDDGNDDDNKQTSILNRVSVTTPGFDDHIAGPERAEIYLWMYVIFTFFFTFIALHMLLNQTKLVVSSRQKYLGRQNTVTDRTIRLSGIPMQFRNEEELKKRIEALGIGKVASITICREWGSLNRLFQYRQNVLNELEHKISECPEELRILETNNREEYSLRARDQAGVAATHSEVNGQVGSEDAQVDENAPLNEIQRSKRPRMRIGLFNLFGEEVDAIDYLYGQLKFIDELIVQARKKHYSPTPTAFVTMDSVANAQMAAQAVLDPRVHYFIARLAPAPHDIKWENVCLSRKERLIKNYSITIFIGIFSIFWIIPVSTLATLLNVKTITKFWKGLGEFLKDNKWAENIVTALLPTYIFTLFNFGIPYLYSSLTERQGLVSYSEEEISLVSKNFFYIFVNLFLVFTLAGTASNYWGYLSDTTKIAYQLATTVKEFSLFYVDLIILQGIGMFPFKLLLVGSLIGFPYVKISSKTPRERRELYNPPIFNFGLQLPQSILVLLITLIYSVMSTKILASGLAYFIIGYYVYKYQLIYATDHLPHSTGKVWPLVYRRVIMGLLLFQLTMAGTLAGFEGGWVLSSCLAPLPFVTIAFLWDFEKNYIPLSQFIALSSIRENERINANSCVTVDSSENFEYPYLVAPLEGPLME</sequence>
<dbReference type="InterPro" id="IPR027815">
    <property type="entry name" value="CSC1/OSCA1-like_cyt"/>
</dbReference>
<feature type="transmembrane region" description="Helical" evidence="7">
    <location>
        <begin position="182"/>
        <end position="203"/>
    </location>
</feature>
<dbReference type="InterPro" id="IPR032880">
    <property type="entry name" value="CSC1/OSCA1-like_N"/>
</dbReference>
<reference evidence="11 12" key="1">
    <citation type="submission" date="2016-01" db="EMBL/GenBank/DDBJ databases">
        <title>Genome sequence of the yeast Holleya sinecauda.</title>
        <authorList>
            <person name="Dietrich F.S."/>
        </authorList>
    </citation>
    <scope>NUCLEOTIDE SEQUENCE [LARGE SCALE GENOMIC DNA]</scope>
    <source>
        <strain evidence="11 12">ATCC 58844</strain>
    </source>
</reference>
<feature type="transmembrane region" description="Helical" evidence="7">
    <location>
        <begin position="44"/>
        <end position="62"/>
    </location>
</feature>
<comment type="similarity">
    <text evidence="2">Belongs to the CSC1 (TC 1.A.17) family.</text>
</comment>
<feature type="transmembrane region" description="Helical" evidence="7">
    <location>
        <begin position="581"/>
        <end position="608"/>
    </location>
</feature>
<protein>
    <submittedName>
        <fullName evidence="11">HEL164Wp</fullName>
    </submittedName>
</protein>